<dbReference type="EMBL" id="SBJO01000746">
    <property type="protein sequence ID" value="KAF9756200.1"/>
    <property type="molecule type" value="Genomic_DNA"/>
</dbReference>
<protein>
    <submittedName>
        <fullName evidence="1">Uncharacterized protein</fullName>
    </submittedName>
</protein>
<proteinExistence type="predicted"/>
<comment type="caution">
    <text evidence="1">The sequence shown here is derived from an EMBL/GenBank/DDBJ whole genome shotgun (WGS) entry which is preliminary data.</text>
</comment>
<name>A0A9P6KXU6_9MICR</name>
<evidence type="ECO:0000313" key="1">
    <source>
        <dbReference type="EMBL" id="KAF9756200.1"/>
    </source>
</evidence>
<gene>
    <name evidence="1" type="ORF">NGRA_3266</name>
</gene>
<sequence length="100" mass="11818">MLSKSYLYSLSWFVQVRELANLIQRTSFFDDAVDHLHDGQTFTPIDRNDKKSGIGDFSTSNACVFTRNMKEREFKRENIMRERANIFDWLFPKSENDAND</sequence>
<organism evidence="1 2">
    <name type="scientific">Nosema granulosis</name>
    <dbReference type="NCBI Taxonomy" id="83296"/>
    <lineage>
        <taxon>Eukaryota</taxon>
        <taxon>Fungi</taxon>
        <taxon>Fungi incertae sedis</taxon>
        <taxon>Microsporidia</taxon>
        <taxon>Nosematidae</taxon>
        <taxon>Nosema</taxon>
    </lineage>
</organism>
<accession>A0A9P6KXU6</accession>
<dbReference type="Proteomes" id="UP000740883">
    <property type="component" value="Unassembled WGS sequence"/>
</dbReference>
<keyword evidence="2" id="KW-1185">Reference proteome</keyword>
<evidence type="ECO:0000313" key="2">
    <source>
        <dbReference type="Proteomes" id="UP000740883"/>
    </source>
</evidence>
<reference evidence="1 2" key="1">
    <citation type="journal article" date="2020" name="Genome Biol. Evol.">
        <title>Comparative genomics of strictly vertically transmitted, feminizing microsporidia endosymbionts of amphipod crustaceans.</title>
        <authorList>
            <person name="Cormier A."/>
            <person name="Chebbi M.A."/>
            <person name="Giraud I."/>
            <person name="Wattier R."/>
            <person name="Teixeira M."/>
            <person name="Gilbert C."/>
            <person name="Rigaud T."/>
            <person name="Cordaux R."/>
        </authorList>
    </citation>
    <scope>NUCLEOTIDE SEQUENCE [LARGE SCALE GENOMIC DNA]</scope>
    <source>
        <strain evidence="1 2">Ou3-Ou53</strain>
    </source>
</reference>
<dbReference type="AlphaFoldDB" id="A0A9P6KXU6"/>